<dbReference type="Proteomes" id="UP001202248">
    <property type="component" value="Unassembled WGS sequence"/>
</dbReference>
<reference evidence="2 3" key="1">
    <citation type="submission" date="2022-02" db="EMBL/GenBank/DDBJ databases">
        <authorList>
            <person name="Min J."/>
        </authorList>
    </citation>
    <scope>NUCLEOTIDE SEQUENCE [LARGE SCALE GENOMIC DNA]</scope>
    <source>
        <strain evidence="2 3">GR10-1</strain>
    </source>
</reference>
<dbReference type="InterPro" id="IPR051673">
    <property type="entry name" value="SSDNA_exonuclease_RecJ"/>
</dbReference>
<accession>A0ABS9SDX5</accession>
<feature type="domain" description="DDH" evidence="1">
    <location>
        <begin position="2"/>
        <end position="93"/>
    </location>
</feature>
<organism evidence="2 3">
    <name type="scientific">Niabella ginsengisoli</name>
    <dbReference type="NCBI Taxonomy" id="522298"/>
    <lineage>
        <taxon>Bacteria</taxon>
        <taxon>Pseudomonadati</taxon>
        <taxon>Bacteroidota</taxon>
        <taxon>Chitinophagia</taxon>
        <taxon>Chitinophagales</taxon>
        <taxon>Chitinophagaceae</taxon>
        <taxon>Niabella</taxon>
    </lineage>
</organism>
<evidence type="ECO:0000259" key="1">
    <source>
        <dbReference type="Pfam" id="PF01368"/>
    </source>
</evidence>
<name>A0ABS9SDX5_9BACT</name>
<proteinExistence type="predicted"/>
<evidence type="ECO:0000313" key="3">
    <source>
        <dbReference type="Proteomes" id="UP001202248"/>
    </source>
</evidence>
<dbReference type="SUPFAM" id="SSF64182">
    <property type="entry name" value="DHH phosphoesterases"/>
    <property type="match status" value="1"/>
</dbReference>
<dbReference type="Gene3D" id="3.90.1640.30">
    <property type="match status" value="1"/>
</dbReference>
<dbReference type="Pfam" id="PF01368">
    <property type="entry name" value="DHH"/>
    <property type="match status" value="1"/>
</dbReference>
<evidence type="ECO:0000313" key="2">
    <source>
        <dbReference type="EMBL" id="MCH5596558.1"/>
    </source>
</evidence>
<protein>
    <submittedName>
        <fullName evidence="2">DHH family phosphoesterase</fullName>
    </submittedName>
</protein>
<dbReference type="EMBL" id="JAKWBL010000001">
    <property type="protein sequence ID" value="MCH5596558.1"/>
    <property type="molecule type" value="Genomic_DNA"/>
</dbReference>
<dbReference type="RefSeq" id="WP_240825677.1">
    <property type="nucleotide sequence ID" value="NZ_JAKWBL010000001.1"/>
</dbReference>
<dbReference type="InterPro" id="IPR038763">
    <property type="entry name" value="DHH_sf"/>
</dbReference>
<sequence length="143" mass="15656">MIVALDCGIKSVDLVEYASTLGIDFIICDHHLPDEKIPQAVAILNAKQKDCPYPFKELCGCGVGFKLMCAICDKLNIPIENAYESLDLVATAIAADIVPVIGENRTLAFYGLKKPMKTPTLASKLWQRLAEPNCHCISTTLFL</sequence>
<keyword evidence="3" id="KW-1185">Reference proteome</keyword>
<dbReference type="PANTHER" id="PTHR30255">
    <property type="entry name" value="SINGLE-STRANDED-DNA-SPECIFIC EXONUCLEASE RECJ"/>
    <property type="match status" value="1"/>
</dbReference>
<comment type="caution">
    <text evidence="2">The sequence shown here is derived from an EMBL/GenBank/DDBJ whole genome shotgun (WGS) entry which is preliminary data.</text>
</comment>
<dbReference type="PANTHER" id="PTHR30255:SF2">
    <property type="entry name" value="SINGLE-STRANDED-DNA-SPECIFIC EXONUCLEASE RECJ"/>
    <property type="match status" value="1"/>
</dbReference>
<gene>
    <name evidence="2" type="ORF">MKP09_00745</name>
</gene>
<dbReference type="InterPro" id="IPR001667">
    <property type="entry name" value="DDH_dom"/>
</dbReference>